<evidence type="ECO:0008006" key="3">
    <source>
        <dbReference type="Google" id="ProtNLM"/>
    </source>
</evidence>
<sequence length="233" mass="26802">MKITYLETNWKMQVLHVRKETSSREQKTVQSWLSVDPMAEKMPEWSSYAYTFNNPVNFTDPTGMIGESVEDRYKLLEDGRIEYYDDKGGETVDYLMDSEGNEIKINNTSLLRQLEKKQNHNGTDVLMASTDSNGKRDMANIFVFIANRSDNEWRMIQTKSNKYILGSKFDPDYSPSSTALGLTGDFEIKNSVHSHPNIYIKPGDSRFLSEQKSMGISYQNILHLVIGVIRLMQ</sequence>
<dbReference type="EMBL" id="JAANAS010000063">
    <property type="protein sequence ID" value="NGZ90398.1"/>
    <property type="molecule type" value="Genomic_DNA"/>
</dbReference>
<proteinExistence type="predicted"/>
<evidence type="ECO:0000313" key="1">
    <source>
        <dbReference type="EMBL" id="NGZ90398.1"/>
    </source>
</evidence>
<dbReference type="Gene3D" id="2.180.10.10">
    <property type="entry name" value="RHS repeat-associated core"/>
    <property type="match status" value="1"/>
</dbReference>
<evidence type="ECO:0000313" key="2">
    <source>
        <dbReference type="Proteomes" id="UP000643701"/>
    </source>
</evidence>
<reference evidence="1" key="1">
    <citation type="submission" date="2020-03" db="EMBL/GenBank/DDBJ databases">
        <title>Psychroflexus Maritimus sp. nov., isolate from marine sediment.</title>
        <authorList>
            <person name="Zhong Y.-L."/>
        </authorList>
    </citation>
    <scope>NUCLEOTIDE SEQUENCE</scope>
    <source>
        <strain evidence="1">C1</strain>
    </source>
</reference>
<keyword evidence="2" id="KW-1185">Reference proteome</keyword>
<organism evidence="1 2">
    <name type="scientific">Psychroflexus maritimus</name>
    <dbReference type="NCBI Taxonomy" id="2714865"/>
    <lineage>
        <taxon>Bacteria</taxon>
        <taxon>Pseudomonadati</taxon>
        <taxon>Bacteroidota</taxon>
        <taxon>Flavobacteriia</taxon>
        <taxon>Flavobacteriales</taxon>
        <taxon>Flavobacteriaceae</taxon>
        <taxon>Psychroflexus</taxon>
    </lineage>
</organism>
<comment type="caution">
    <text evidence="1">The sequence shown here is derived from an EMBL/GenBank/DDBJ whole genome shotgun (WGS) entry which is preliminary data.</text>
</comment>
<dbReference type="RefSeq" id="WP_166400647.1">
    <property type="nucleotide sequence ID" value="NZ_JAANAS010000063.1"/>
</dbReference>
<dbReference type="Proteomes" id="UP000643701">
    <property type="component" value="Unassembled WGS sequence"/>
</dbReference>
<accession>A0A967AF42</accession>
<protein>
    <recommendedName>
        <fullName evidence="3">RHS repeat-associated core domain-containing protein</fullName>
    </recommendedName>
</protein>
<dbReference type="AlphaFoldDB" id="A0A967AF42"/>
<gene>
    <name evidence="1" type="ORF">G7034_09030</name>
</gene>
<name>A0A967AF42_9FLAO</name>